<feature type="compositionally biased region" description="Low complexity" evidence="2">
    <location>
        <begin position="342"/>
        <end position="352"/>
    </location>
</feature>
<evidence type="ECO:0000256" key="1">
    <source>
        <dbReference type="SAM" id="Coils"/>
    </source>
</evidence>
<evidence type="ECO:0000313" key="4">
    <source>
        <dbReference type="Proteomes" id="UP000018144"/>
    </source>
</evidence>
<sequence length="558" mass="60085">MSSPRRSPGRRPPSHLTSPAPHTPPILDPLELQSNPLQQLYNASLRLQSDLQGILDTQSAAFTPGSGISLPSTRTNLLTAMRSLSSLKGSESRLCSTLSQNLTAKITSTRAQTAKSERLRDELRKIRDSPEGVHATAIKEEEIRVATEIKALKRKLKELEKRQRILKKESKEAESRVQAKEASYKGALESVSASLAGLVTAGDPEVMVRGWEEERRRMEEQREGARRERAALKEGIKLWERAAEVVEGFEVELGRRVREKNMVGVLTAMGGVVRELEDMVEKAQTEGWNLLVAAIGAELQAMKEAREVLRKRLPKERSPIRSPIGSGFLGESVAGAAGNNNGLSSDGSHSHQGSGGLREGSTGRSQEFQGDGQRGSGLLGDGQRSSGFLGDGQRSSGFLGDGQRTGGFLGERQRTSGFLGDGQRTSGFLADGQRSGLRGDGDRSSGFGGDGERSGEGRGDGDRSSGFRGDGDRSGGGRGDGERSGGYLGDAERNGGLLADGGSSNEFLGGVQRSSGFSIDEHRNGGDFFIDQGERRSTEFLTARDEERRRNDYSPLDD</sequence>
<evidence type="ECO:0000313" key="3">
    <source>
        <dbReference type="EMBL" id="CCX05639.1"/>
    </source>
</evidence>
<reference evidence="3 4" key="1">
    <citation type="journal article" date="2013" name="PLoS Genet.">
        <title>The genome and development-dependent transcriptomes of Pyronema confluens: a window into fungal evolution.</title>
        <authorList>
            <person name="Traeger S."/>
            <person name="Altegoer F."/>
            <person name="Freitag M."/>
            <person name="Gabaldon T."/>
            <person name="Kempken F."/>
            <person name="Kumar A."/>
            <person name="Marcet-Houben M."/>
            <person name="Poggeler S."/>
            <person name="Stajich J.E."/>
            <person name="Nowrousian M."/>
        </authorList>
    </citation>
    <scope>NUCLEOTIDE SEQUENCE [LARGE SCALE GENOMIC DNA]</scope>
    <source>
        <strain evidence="4">CBS 100304</strain>
        <tissue evidence="3">Vegetative mycelium</tissue>
    </source>
</reference>
<dbReference type="OrthoDB" id="5342758at2759"/>
<feature type="region of interest" description="Disordered" evidence="2">
    <location>
        <begin position="337"/>
        <end position="558"/>
    </location>
</feature>
<feature type="coiled-coil region" evidence="1">
    <location>
        <begin position="208"/>
        <end position="235"/>
    </location>
</feature>
<organism evidence="3 4">
    <name type="scientific">Pyronema omphalodes (strain CBS 100304)</name>
    <name type="common">Pyronema confluens</name>
    <dbReference type="NCBI Taxonomy" id="1076935"/>
    <lineage>
        <taxon>Eukaryota</taxon>
        <taxon>Fungi</taxon>
        <taxon>Dikarya</taxon>
        <taxon>Ascomycota</taxon>
        <taxon>Pezizomycotina</taxon>
        <taxon>Pezizomycetes</taxon>
        <taxon>Pezizales</taxon>
        <taxon>Pyronemataceae</taxon>
        <taxon>Pyronema</taxon>
    </lineage>
</organism>
<dbReference type="AlphaFoldDB" id="U4L0R7"/>
<evidence type="ECO:0000256" key="2">
    <source>
        <dbReference type="SAM" id="MobiDB-lite"/>
    </source>
</evidence>
<name>U4L0R7_PYROM</name>
<keyword evidence="1" id="KW-0175">Coiled coil</keyword>
<dbReference type="eggNOG" id="ENOG502SANW">
    <property type="taxonomic scope" value="Eukaryota"/>
</dbReference>
<feature type="compositionally biased region" description="Polar residues" evidence="2">
    <location>
        <begin position="502"/>
        <end position="517"/>
    </location>
</feature>
<dbReference type="STRING" id="1076935.U4L0R7"/>
<feature type="coiled-coil region" evidence="1">
    <location>
        <begin position="142"/>
        <end position="176"/>
    </location>
</feature>
<proteinExistence type="predicted"/>
<gene>
    <name evidence="3" type="ORF">PCON_05226</name>
</gene>
<feature type="region of interest" description="Disordered" evidence="2">
    <location>
        <begin position="1"/>
        <end position="27"/>
    </location>
</feature>
<feature type="compositionally biased region" description="Basic and acidic residues" evidence="2">
    <location>
        <begin position="450"/>
        <end position="483"/>
    </location>
</feature>
<accession>U4L0R7</accession>
<keyword evidence="4" id="KW-1185">Reference proteome</keyword>
<protein>
    <submittedName>
        <fullName evidence="3">Uncharacterized protein</fullName>
    </submittedName>
</protein>
<dbReference type="Proteomes" id="UP000018144">
    <property type="component" value="Unassembled WGS sequence"/>
</dbReference>
<dbReference type="EMBL" id="HF935262">
    <property type="protein sequence ID" value="CCX05639.1"/>
    <property type="molecule type" value="Genomic_DNA"/>
</dbReference>
<feature type="compositionally biased region" description="Gly residues" evidence="2">
    <location>
        <begin position="399"/>
        <end position="409"/>
    </location>
</feature>
<feature type="compositionally biased region" description="Basic and acidic residues" evidence="2">
    <location>
        <begin position="532"/>
        <end position="552"/>
    </location>
</feature>